<keyword evidence="2 6" id="KW-0227">DNA damage</keyword>
<dbReference type="InterPro" id="IPR011114">
    <property type="entry name" value="RuvA_C"/>
</dbReference>
<reference evidence="10 11" key="1">
    <citation type="submission" date="2017-07" db="EMBL/GenBank/DDBJ databases">
        <authorList>
            <person name="Sun Z.S."/>
            <person name="Albrecht U."/>
            <person name="Echele G."/>
            <person name="Lee C.C."/>
        </authorList>
    </citation>
    <scope>NUCLEOTIDE SEQUENCE [LARGE SCALE GENOMIC DNA]</scope>
    <source>
        <strain evidence="10 11">DSM 14827</strain>
    </source>
</reference>
<dbReference type="Pfam" id="PF14520">
    <property type="entry name" value="HHH_5"/>
    <property type="match status" value="1"/>
</dbReference>
<comment type="function">
    <text evidence="6">The RuvA-RuvB-RuvC complex processes Holliday junction (HJ) DNA during genetic recombination and DNA repair, while the RuvA-RuvB complex plays an important role in the rescue of blocked DNA replication forks via replication fork reversal (RFR). RuvA specifically binds to HJ cruciform DNA, conferring on it an open structure. The RuvB hexamer acts as an ATP-dependent pump, pulling dsDNA into and through the RuvAB complex. HJ branch migration allows RuvC to scan DNA until it finds its consensus sequence, where it cleaves and resolves the cruciform DNA.</text>
</comment>
<dbReference type="InterPro" id="IPR000085">
    <property type="entry name" value="RuvA"/>
</dbReference>
<evidence type="ECO:0000313" key="10">
    <source>
        <dbReference type="EMBL" id="SNT76590.1"/>
    </source>
</evidence>
<keyword evidence="10" id="KW-0547">Nucleotide-binding</keyword>
<keyword evidence="1 6" id="KW-0963">Cytoplasm</keyword>
<evidence type="ECO:0000256" key="7">
    <source>
        <dbReference type="SAM" id="MobiDB-lite"/>
    </source>
</evidence>
<dbReference type="HAMAP" id="MF_00031">
    <property type="entry name" value="DNA_HJ_migration_RuvA"/>
    <property type="match status" value="1"/>
</dbReference>
<dbReference type="SUPFAM" id="SSF47781">
    <property type="entry name" value="RuvA domain 2-like"/>
    <property type="match status" value="1"/>
</dbReference>
<evidence type="ECO:0000259" key="9">
    <source>
        <dbReference type="Pfam" id="PF07499"/>
    </source>
</evidence>
<dbReference type="RefSeq" id="WP_089345891.1">
    <property type="nucleotide sequence ID" value="NZ_CP067129.1"/>
</dbReference>
<dbReference type="EMBL" id="FZQB01000022">
    <property type="protein sequence ID" value="SNT76590.1"/>
    <property type="molecule type" value="Genomic_DNA"/>
</dbReference>
<dbReference type="GO" id="GO:0009378">
    <property type="term" value="F:four-way junction helicase activity"/>
    <property type="evidence" value="ECO:0007669"/>
    <property type="project" value="InterPro"/>
</dbReference>
<dbReference type="GO" id="GO:0009379">
    <property type="term" value="C:Holliday junction helicase complex"/>
    <property type="evidence" value="ECO:0007669"/>
    <property type="project" value="InterPro"/>
</dbReference>
<dbReference type="Pfam" id="PF07499">
    <property type="entry name" value="RuvA_C"/>
    <property type="match status" value="1"/>
</dbReference>
<feature type="region of interest" description="Domain III" evidence="6">
    <location>
        <begin position="182"/>
        <end position="238"/>
    </location>
</feature>
<protein>
    <recommendedName>
        <fullName evidence="6">Holliday junction branch migration complex subunit RuvA</fullName>
    </recommendedName>
</protein>
<dbReference type="InterPro" id="IPR036267">
    <property type="entry name" value="RuvA_C_sf"/>
</dbReference>
<dbReference type="InterPro" id="IPR010994">
    <property type="entry name" value="RuvA_2-like"/>
</dbReference>
<name>A0A239Q2C2_9RHOB</name>
<dbReference type="InterPro" id="IPR013849">
    <property type="entry name" value="DNA_helicase_Holl-junc_RuvA_I"/>
</dbReference>
<dbReference type="GO" id="GO:0006281">
    <property type="term" value="P:DNA repair"/>
    <property type="evidence" value="ECO:0007669"/>
    <property type="project" value="UniProtKB-UniRule"/>
</dbReference>
<keyword evidence="5 6" id="KW-0234">DNA repair</keyword>
<dbReference type="NCBIfam" id="TIGR00084">
    <property type="entry name" value="ruvA"/>
    <property type="match status" value="1"/>
</dbReference>
<evidence type="ECO:0000256" key="1">
    <source>
        <dbReference type="ARBA" id="ARBA00022490"/>
    </source>
</evidence>
<keyword evidence="11" id="KW-1185">Reference proteome</keyword>
<comment type="domain">
    <text evidence="6">Has three domains with a flexible linker between the domains II and III and assumes an 'L' shape. Domain III is highly mobile and contacts RuvB.</text>
</comment>
<dbReference type="GO" id="GO:0005737">
    <property type="term" value="C:cytoplasm"/>
    <property type="evidence" value="ECO:0007669"/>
    <property type="project" value="UniProtKB-SubCell"/>
</dbReference>
<dbReference type="AlphaFoldDB" id="A0A239Q2C2"/>
<dbReference type="GO" id="GO:0000400">
    <property type="term" value="F:four-way junction DNA binding"/>
    <property type="evidence" value="ECO:0007669"/>
    <property type="project" value="UniProtKB-UniRule"/>
</dbReference>
<evidence type="ECO:0000313" key="11">
    <source>
        <dbReference type="Proteomes" id="UP000198307"/>
    </source>
</evidence>
<evidence type="ECO:0000256" key="3">
    <source>
        <dbReference type="ARBA" id="ARBA00023125"/>
    </source>
</evidence>
<dbReference type="Pfam" id="PF01330">
    <property type="entry name" value="RuvA_N"/>
    <property type="match status" value="1"/>
</dbReference>
<feature type="domain" description="DNA helicase Holliday junction RuvA type" evidence="8">
    <location>
        <begin position="1"/>
        <end position="62"/>
    </location>
</feature>
<sequence>MIGRIAGVILHRGQDQVLIDVRGIGYIVHVSERTAASLPPAGQAVALYTELLVREDLLQLFGFPTMLEKEWHRLLTSVQGVGAKVSLAILGTLGADGLSRAIALGDWSAVRKAQGVGPKLAQRVVLELKDKAPGIMALGGDLTVDAGHLAGGGAVEPGVEPGSTAAAPPASMAGGAAHSASDGAQVAREAAEALSALTNLGYGHSEAAAAVAEAQAAQENAGTASLIRAALRLLAPKG</sequence>
<dbReference type="GO" id="GO:0048476">
    <property type="term" value="C:Holliday junction resolvase complex"/>
    <property type="evidence" value="ECO:0007669"/>
    <property type="project" value="UniProtKB-UniRule"/>
</dbReference>
<dbReference type="SUPFAM" id="SSF50249">
    <property type="entry name" value="Nucleic acid-binding proteins"/>
    <property type="match status" value="1"/>
</dbReference>
<dbReference type="Gene3D" id="2.40.50.140">
    <property type="entry name" value="Nucleic acid-binding proteins"/>
    <property type="match status" value="1"/>
</dbReference>
<dbReference type="SUPFAM" id="SSF46929">
    <property type="entry name" value="DNA helicase RuvA subunit, C-terminal domain"/>
    <property type="match status" value="1"/>
</dbReference>
<gene>
    <name evidence="6" type="primary">ruvA</name>
    <name evidence="10" type="ORF">SAMN05444959_12232</name>
</gene>
<feature type="region of interest" description="Disordered" evidence="7">
    <location>
        <begin position="156"/>
        <end position="181"/>
    </location>
</feature>
<dbReference type="OrthoDB" id="5293449at2"/>
<evidence type="ECO:0000259" key="8">
    <source>
        <dbReference type="Pfam" id="PF01330"/>
    </source>
</evidence>
<comment type="similarity">
    <text evidence="6">Belongs to the RuvA family.</text>
</comment>
<proteinExistence type="inferred from homology"/>
<comment type="subcellular location">
    <subcellularLocation>
        <location evidence="6">Cytoplasm</location>
    </subcellularLocation>
</comment>
<feature type="region of interest" description="Domain I" evidence="6">
    <location>
        <begin position="1"/>
        <end position="64"/>
    </location>
</feature>
<evidence type="ECO:0000256" key="4">
    <source>
        <dbReference type="ARBA" id="ARBA00023172"/>
    </source>
</evidence>
<dbReference type="Gene3D" id="1.10.150.20">
    <property type="entry name" value="5' to 3' exonuclease, C-terminal subdomain"/>
    <property type="match status" value="1"/>
</dbReference>
<evidence type="ECO:0000256" key="5">
    <source>
        <dbReference type="ARBA" id="ARBA00023204"/>
    </source>
</evidence>
<dbReference type="GO" id="GO:0005524">
    <property type="term" value="F:ATP binding"/>
    <property type="evidence" value="ECO:0007669"/>
    <property type="project" value="InterPro"/>
</dbReference>
<dbReference type="Proteomes" id="UP000198307">
    <property type="component" value="Unassembled WGS sequence"/>
</dbReference>
<accession>A0A239Q2C2</accession>
<keyword evidence="10" id="KW-0067">ATP-binding</keyword>
<keyword evidence="3 6" id="KW-0238">DNA-binding</keyword>
<evidence type="ECO:0000256" key="2">
    <source>
        <dbReference type="ARBA" id="ARBA00022763"/>
    </source>
</evidence>
<feature type="domain" description="Holliday junction DNA helicase RuvA C-terminal" evidence="9">
    <location>
        <begin position="190"/>
        <end position="235"/>
    </location>
</feature>
<comment type="caution">
    <text evidence="6">Lacks conserved residue(s) required for the propagation of feature annotation.</text>
</comment>
<dbReference type="Gene3D" id="1.10.8.10">
    <property type="entry name" value="DNA helicase RuvA subunit, C-terminal domain"/>
    <property type="match status" value="1"/>
</dbReference>
<dbReference type="GO" id="GO:0006310">
    <property type="term" value="P:DNA recombination"/>
    <property type="evidence" value="ECO:0007669"/>
    <property type="project" value="UniProtKB-UniRule"/>
</dbReference>
<evidence type="ECO:0000256" key="6">
    <source>
        <dbReference type="HAMAP-Rule" id="MF_00031"/>
    </source>
</evidence>
<keyword evidence="10" id="KW-0378">Hydrolase</keyword>
<organism evidence="10 11">
    <name type="scientific">Paracoccus seriniphilus</name>
    <dbReference type="NCBI Taxonomy" id="184748"/>
    <lineage>
        <taxon>Bacteria</taxon>
        <taxon>Pseudomonadati</taxon>
        <taxon>Pseudomonadota</taxon>
        <taxon>Alphaproteobacteria</taxon>
        <taxon>Rhodobacterales</taxon>
        <taxon>Paracoccaceae</taxon>
        <taxon>Paracoccus</taxon>
    </lineage>
</organism>
<keyword evidence="4 6" id="KW-0233">DNA recombination</keyword>
<keyword evidence="10" id="KW-0347">Helicase</keyword>
<dbReference type="InterPro" id="IPR012340">
    <property type="entry name" value="NA-bd_OB-fold"/>
</dbReference>
<comment type="subunit">
    <text evidence="6">Homotetramer. Forms an RuvA(8)-RuvB(12)-Holliday junction (HJ) complex. HJ DNA is sandwiched between 2 RuvA tetramers; dsDNA enters through RuvA and exits via RuvB. An RuvB hexamer assembles on each DNA strand where it exits the tetramer. Each RuvB hexamer is contacted by two RuvA subunits (via domain III) on 2 adjacent RuvB subunits; this complex drives branch migration. In the full resolvosome a probable DNA-RuvA(4)-RuvB(12)-RuvC(2) complex forms which resolves the HJ.</text>
</comment>